<dbReference type="Proteomes" id="UP000005226">
    <property type="component" value="Chromosome 13"/>
</dbReference>
<reference evidence="1" key="3">
    <citation type="submission" date="2025-09" db="UniProtKB">
        <authorList>
            <consortium name="Ensembl"/>
        </authorList>
    </citation>
    <scope>IDENTIFICATION</scope>
</reference>
<dbReference type="Ensembl" id="ENSTRUT00000076539.1">
    <property type="protein sequence ID" value="ENSTRUP00000071335.1"/>
    <property type="gene ID" value="ENSTRUG00000032705.1"/>
</dbReference>
<organism evidence="1 2">
    <name type="scientific">Takifugu rubripes</name>
    <name type="common">Japanese pufferfish</name>
    <name type="synonym">Fugu rubripes</name>
    <dbReference type="NCBI Taxonomy" id="31033"/>
    <lineage>
        <taxon>Eukaryota</taxon>
        <taxon>Metazoa</taxon>
        <taxon>Chordata</taxon>
        <taxon>Craniata</taxon>
        <taxon>Vertebrata</taxon>
        <taxon>Euteleostomi</taxon>
        <taxon>Actinopterygii</taxon>
        <taxon>Neopterygii</taxon>
        <taxon>Teleostei</taxon>
        <taxon>Neoteleostei</taxon>
        <taxon>Acanthomorphata</taxon>
        <taxon>Eupercaria</taxon>
        <taxon>Tetraodontiformes</taxon>
        <taxon>Tetradontoidea</taxon>
        <taxon>Tetraodontidae</taxon>
        <taxon>Takifugu</taxon>
    </lineage>
</organism>
<evidence type="ECO:0000313" key="1">
    <source>
        <dbReference type="Ensembl" id="ENSTRUP00000071335.1"/>
    </source>
</evidence>
<evidence type="ECO:0000313" key="2">
    <source>
        <dbReference type="Proteomes" id="UP000005226"/>
    </source>
</evidence>
<protein>
    <submittedName>
        <fullName evidence="1">Uncharacterized protein</fullName>
    </submittedName>
</protein>
<dbReference type="InParanoid" id="A0A674NC61"/>
<reference evidence="1" key="2">
    <citation type="submission" date="2025-08" db="UniProtKB">
        <authorList>
            <consortium name="Ensembl"/>
        </authorList>
    </citation>
    <scope>IDENTIFICATION</scope>
</reference>
<keyword evidence="2" id="KW-1185">Reference proteome</keyword>
<reference evidence="1 2" key="1">
    <citation type="journal article" date="2011" name="Genome Biol. Evol.">
        <title>Integration of the genetic map and genome assembly of fugu facilitates insights into distinct features of genome evolution in teleosts and mammals.</title>
        <authorList>
            <person name="Kai W."/>
            <person name="Kikuchi K."/>
            <person name="Tohari S."/>
            <person name="Chew A.K."/>
            <person name="Tay A."/>
            <person name="Fujiwara A."/>
            <person name="Hosoya S."/>
            <person name="Suetake H."/>
            <person name="Naruse K."/>
            <person name="Brenner S."/>
            <person name="Suzuki Y."/>
            <person name="Venkatesh B."/>
        </authorList>
    </citation>
    <scope>NUCLEOTIDE SEQUENCE [LARGE SCALE GENOMIC DNA]</scope>
</reference>
<dbReference type="AlphaFoldDB" id="A0A674NC61"/>
<accession>A0A674NC61</accession>
<proteinExistence type="predicted"/>
<name>A0A674NC61_TAKRU</name>
<sequence>MPCVCLNCVKLSHIQWTTILRVESSLVVGGRIDICGPVHSLWTPSLSFLNIHNRRRSGESQRGGDTAFVHLWGMGKVRHVAPLKTWI</sequence>